<keyword evidence="3" id="KW-1185">Reference proteome</keyword>
<accession>A0A5A5TH55</accession>
<evidence type="ECO:0000256" key="1">
    <source>
        <dbReference type="SAM" id="MobiDB-lite"/>
    </source>
</evidence>
<proteinExistence type="predicted"/>
<evidence type="ECO:0000313" key="3">
    <source>
        <dbReference type="Proteomes" id="UP000322530"/>
    </source>
</evidence>
<evidence type="ECO:0000313" key="2">
    <source>
        <dbReference type="EMBL" id="GCF10901.1"/>
    </source>
</evidence>
<sequence>MHFGRTPEQRQSNRLNPATSLGYAGGQPRPSQQDHQSDRSSAPSVQRERPALWSLSCTAFSHDSEMHHYHHFAACCVTVGEAEAVEAGMEAALNAFPPEDGFYDHGVNASRVSAQHFRLILQELGFAR</sequence>
<dbReference type="EMBL" id="BIXY01000086">
    <property type="protein sequence ID" value="GCF10901.1"/>
    <property type="molecule type" value="Genomic_DNA"/>
</dbReference>
<feature type="compositionally biased region" description="Polar residues" evidence="1">
    <location>
        <begin position="9"/>
        <end position="19"/>
    </location>
</feature>
<feature type="region of interest" description="Disordered" evidence="1">
    <location>
        <begin position="1"/>
        <end position="49"/>
    </location>
</feature>
<organism evidence="2 3">
    <name type="scientific">Dictyobacter arantiisoli</name>
    <dbReference type="NCBI Taxonomy" id="2014874"/>
    <lineage>
        <taxon>Bacteria</taxon>
        <taxon>Bacillati</taxon>
        <taxon>Chloroflexota</taxon>
        <taxon>Ktedonobacteria</taxon>
        <taxon>Ktedonobacterales</taxon>
        <taxon>Dictyobacteraceae</taxon>
        <taxon>Dictyobacter</taxon>
    </lineage>
</organism>
<feature type="compositionally biased region" description="Polar residues" evidence="1">
    <location>
        <begin position="29"/>
        <end position="44"/>
    </location>
</feature>
<gene>
    <name evidence="2" type="ORF">KDI_44650</name>
</gene>
<dbReference type="Proteomes" id="UP000322530">
    <property type="component" value="Unassembled WGS sequence"/>
</dbReference>
<protein>
    <submittedName>
        <fullName evidence="2">Uncharacterized protein</fullName>
    </submittedName>
</protein>
<dbReference type="AlphaFoldDB" id="A0A5A5TH55"/>
<reference evidence="2 3" key="1">
    <citation type="submission" date="2019-01" db="EMBL/GenBank/DDBJ databases">
        <title>Draft genome sequence of Dictyobacter sp. Uno17.</title>
        <authorList>
            <person name="Wang C.M."/>
            <person name="Zheng Y."/>
            <person name="Sakai Y."/>
            <person name="Abe K."/>
            <person name="Yokota A."/>
            <person name="Yabe S."/>
        </authorList>
    </citation>
    <scope>NUCLEOTIDE SEQUENCE [LARGE SCALE GENOMIC DNA]</scope>
    <source>
        <strain evidence="2 3">Uno17</strain>
    </source>
</reference>
<comment type="caution">
    <text evidence="2">The sequence shown here is derived from an EMBL/GenBank/DDBJ whole genome shotgun (WGS) entry which is preliminary data.</text>
</comment>
<dbReference type="RefSeq" id="WP_149403759.1">
    <property type="nucleotide sequence ID" value="NZ_BIXY01000086.1"/>
</dbReference>
<name>A0A5A5TH55_9CHLR</name>